<evidence type="ECO:0000313" key="1">
    <source>
        <dbReference type="EMBL" id="JAD39533.1"/>
    </source>
</evidence>
<reference evidence="1" key="2">
    <citation type="journal article" date="2015" name="Data Brief">
        <title>Shoot transcriptome of the giant reed, Arundo donax.</title>
        <authorList>
            <person name="Barrero R.A."/>
            <person name="Guerrero F.D."/>
            <person name="Moolhuijzen P."/>
            <person name="Goolsby J.A."/>
            <person name="Tidwell J."/>
            <person name="Bellgard S.E."/>
            <person name="Bellgard M.I."/>
        </authorList>
    </citation>
    <scope>NUCLEOTIDE SEQUENCE</scope>
    <source>
        <tissue evidence="1">Shoot tissue taken approximately 20 cm above the soil surface</tissue>
    </source>
</reference>
<reference evidence="1" key="1">
    <citation type="submission" date="2014-09" db="EMBL/GenBank/DDBJ databases">
        <authorList>
            <person name="Magalhaes I.L.F."/>
            <person name="Oliveira U."/>
            <person name="Santos F.R."/>
            <person name="Vidigal T.H.D.A."/>
            <person name="Brescovit A.D."/>
            <person name="Santos A.J."/>
        </authorList>
    </citation>
    <scope>NUCLEOTIDE SEQUENCE</scope>
    <source>
        <tissue evidence="1">Shoot tissue taken approximately 20 cm above the soil surface</tissue>
    </source>
</reference>
<protein>
    <submittedName>
        <fullName evidence="1">Uncharacterized protein</fullName>
    </submittedName>
</protein>
<dbReference type="EMBL" id="GBRH01258362">
    <property type="protein sequence ID" value="JAD39533.1"/>
    <property type="molecule type" value="Transcribed_RNA"/>
</dbReference>
<dbReference type="AlphaFoldDB" id="A0A0A8ZPA4"/>
<name>A0A0A8ZPA4_ARUDO</name>
<proteinExistence type="predicted"/>
<accession>A0A0A8ZPA4</accession>
<organism evidence="1">
    <name type="scientific">Arundo donax</name>
    <name type="common">Giant reed</name>
    <name type="synonym">Donax arundinaceus</name>
    <dbReference type="NCBI Taxonomy" id="35708"/>
    <lineage>
        <taxon>Eukaryota</taxon>
        <taxon>Viridiplantae</taxon>
        <taxon>Streptophyta</taxon>
        <taxon>Embryophyta</taxon>
        <taxon>Tracheophyta</taxon>
        <taxon>Spermatophyta</taxon>
        <taxon>Magnoliopsida</taxon>
        <taxon>Liliopsida</taxon>
        <taxon>Poales</taxon>
        <taxon>Poaceae</taxon>
        <taxon>PACMAD clade</taxon>
        <taxon>Arundinoideae</taxon>
        <taxon>Arundineae</taxon>
        <taxon>Arundo</taxon>
    </lineage>
</organism>
<sequence length="31" mass="3822">MNWWRRPQKHLLGTMTVPLRQDCVPTLRRQC</sequence>